<dbReference type="EMBL" id="AP011680">
    <property type="protein sequence ID" value="BAL54198.1"/>
    <property type="molecule type" value="Genomic_DNA"/>
</dbReference>
<dbReference type="InterPro" id="IPR009758">
    <property type="entry name" value="DUF1326"/>
</dbReference>
<gene>
    <name evidence="2" type="ORF">HGMM_F13D05C20</name>
</gene>
<feature type="chain" id="PRO_5003598061" evidence="1">
    <location>
        <begin position="20"/>
        <end position="219"/>
    </location>
</feature>
<feature type="signal peptide" evidence="1">
    <location>
        <begin position="1"/>
        <end position="19"/>
    </location>
</feature>
<proteinExistence type="predicted"/>
<protein>
    <submittedName>
        <fullName evidence="2">Hypothetical conserved protein</fullName>
    </submittedName>
</protein>
<dbReference type="AlphaFoldDB" id="H5SDG2"/>
<dbReference type="Pfam" id="PF07040">
    <property type="entry name" value="DUF1326"/>
    <property type="match status" value="1"/>
</dbReference>
<evidence type="ECO:0000313" key="2">
    <source>
        <dbReference type="EMBL" id="BAL54198.1"/>
    </source>
</evidence>
<reference evidence="2" key="1">
    <citation type="journal article" date="2005" name="Environ. Microbiol.">
        <title>Genetic and functional properties of uncultivated thermophilic crenarchaeotes from a subsurface gold mine as revealed by analysis of genome fragments.</title>
        <authorList>
            <person name="Nunoura T."/>
            <person name="Hirayama H."/>
            <person name="Takami H."/>
            <person name="Oida H."/>
            <person name="Nishi S."/>
            <person name="Shimamura S."/>
            <person name="Suzuki Y."/>
            <person name="Inagaki F."/>
            <person name="Takai K."/>
            <person name="Nealson K.H."/>
            <person name="Horikoshi K."/>
        </authorList>
    </citation>
    <scope>NUCLEOTIDE SEQUENCE</scope>
</reference>
<keyword evidence="1" id="KW-0732">Signal</keyword>
<reference evidence="2" key="2">
    <citation type="journal article" date="2012" name="PLoS ONE">
        <title>A Deeply Branching Thermophilic Bacterium with an Ancient Acetyl-CoA Pathway Dominates a Subsurface Ecosystem.</title>
        <authorList>
            <person name="Takami H."/>
            <person name="Noguchi H."/>
            <person name="Takaki Y."/>
            <person name="Uchiyama I."/>
            <person name="Toyoda A."/>
            <person name="Nishi S."/>
            <person name="Chee G.-J."/>
            <person name="Arai W."/>
            <person name="Nunoura T."/>
            <person name="Itoh T."/>
            <person name="Hattori M."/>
            <person name="Takai K."/>
        </authorList>
    </citation>
    <scope>NUCLEOTIDE SEQUENCE</scope>
</reference>
<accession>H5SDG2</accession>
<sequence length="219" mass="23341">MRTWLALLGLAVWVGGAAADEIRGQYVEARTCDVWVGACFANAEMNLTGKNATLAWHIEKGALDGVRLDGLSVVVVVEARETLGLKQSGPGKAVILVDEKADARQREALVKLARKLGGLLTAEVVRMDSAPITISVGRCPEGGCALVEAGVVRIETRCIHAHEDSVCGHEDNFYAPLTPGVKANSAMVTEHTFVGSGLNKTWKDANRRGAYIGSFSIQN</sequence>
<evidence type="ECO:0000256" key="1">
    <source>
        <dbReference type="SAM" id="SignalP"/>
    </source>
</evidence>
<organism evidence="2">
    <name type="scientific">uncultured Planctomycetota bacterium</name>
    <dbReference type="NCBI Taxonomy" id="120965"/>
    <lineage>
        <taxon>Bacteria</taxon>
        <taxon>Pseudomonadati</taxon>
        <taxon>Planctomycetota</taxon>
        <taxon>environmental samples</taxon>
    </lineage>
</organism>
<name>H5SDG2_9BACT</name>